<name>A0AAV3QRS8_LITER</name>
<organism evidence="1 2">
    <name type="scientific">Lithospermum erythrorhizon</name>
    <name type="common">Purple gromwell</name>
    <name type="synonym">Lithospermum officinale var. erythrorhizon</name>
    <dbReference type="NCBI Taxonomy" id="34254"/>
    <lineage>
        <taxon>Eukaryota</taxon>
        <taxon>Viridiplantae</taxon>
        <taxon>Streptophyta</taxon>
        <taxon>Embryophyta</taxon>
        <taxon>Tracheophyta</taxon>
        <taxon>Spermatophyta</taxon>
        <taxon>Magnoliopsida</taxon>
        <taxon>eudicotyledons</taxon>
        <taxon>Gunneridae</taxon>
        <taxon>Pentapetalae</taxon>
        <taxon>asterids</taxon>
        <taxon>lamiids</taxon>
        <taxon>Boraginales</taxon>
        <taxon>Boraginaceae</taxon>
        <taxon>Boraginoideae</taxon>
        <taxon>Lithospermeae</taxon>
        <taxon>Lithospermum</taxon>
    </lineage>
</organism>
<comment type="caution">
    <text evidence="1">The sequence shown here is derived from an EMBL/GenBank/DDBJ whole genome shotgun (WGS) entry which is preliminary data.</text>
</comment>
<dbReference type="AlphaFoldDB" id="A0AAV3QRS8"/>
<dbReference type="EMBL" id="BAABME010022849">
    <property type="protein sequence ID" value="GAA0166735.1"/>
    <property type="molecule type" value="Genomic_DNA"/>
</dbReference>
<sequence length="130" mass="14193">MVAVPRSPEYTPSTRHAVVDDPRWISLCGSLRGRSMSELRVMDESAFSCVLSQALRNKGWPTHVTRRLVTDGGDCRRLDRGGIPDVERAVTALRVSFGSGLDGPAIGVHYQDLEASLSDRLDALEALAPF</sequence>
<evidence type="ECO:0000313" key="1">
    <source>
        <dbReference type="EMBL" id="GAA0166735.1"/>
    </source>
</evidence>
<proteinExistence type="predicted"/>
<dbReference type="Proteomes" id="UP001454036">
    <property type="component" value="Unassembled WGS sequence"/>
</dbReference>
<gene>
    <name evidence="1" type="ORF">LIER_40246</name>
</gene>
<keyword evidence="2" id="KW-1185">Reference proteome</keyword>
<reference evidence="1 2" key="1">
    <citation type="submission" date="2024-01" db="EMBL/GenBank/DDBJ databases">
        <title>The complete chloroplast genome sequence of Lithospermum erythrorhizon: insights into the phylogenetic relationship among Boraginaceae species and the maternal lineages of purple gromwells.</title>
        <authorList>
            <person name="Okada T."/>
            <person name="Watanabe K."/>
        </authorList>
    </citation>
    <scope>NUCLEOTIDE SEQUENCE [LARGE SCALE GENOMIC DNA]</scope>
</reference>
<evidence type="ECO:0000313" key="2">
    <source>
        <dbReference type="Proteomes" id="UP001454036"/>
    </source>
</evidence>
<accession>A0AAV3QRS8</accession>
<protein>
    <submittedName>
        <fullName evidence="1">Uncharacterized protein</fullName>
    </submittedName>
</protein>